<keyword evidence="5" id="KW-0813">Transport</keyword>
<evidence type="ECO:0000256" key="8">
    <source>
        <dbReference type="ARBA" id="ARBA00022927"/>
    </source>
</evidence>
<evidence type="ECO:0000256" key="16">
    <source>
        <dbReference type="ARBA" id="ARBA00023157"/>
    </source>
</evidence>
<dbReference type="OrthoDB" id="7481291at2759"/>
<evidence type="ECO:0000256" key="4">
    <source>
        <dbReference type="ARBA" id="ARBA00013714"/>
    </source>
</evidence>
<keyword evidence="14" id="KW-0496">Mitochondrion</keyword>
<comment type="subcellular location">
    <subcellularLocation>
        <location evidence="3">Mitochondrion inner membrane</location>
        <topology evidence="3">Single-pass type II membrane protein</topology>
        <orientation evidence="3">Intermembrane side</orientation>
    </subcellularLocation>
</comment>
<dbReference type="PANTHER" id="PTHR21622:SF0">
    <property type="entry name" value="COILED-COIL-HELIX-COILED-COIL-HELIX DOMAIN CONTAINING 4"/>
    <property type="match status" value="1"/>
</dbReference>
<dbReference type="VEuPathDB" id="FungiDB:YALI0_E21373g"/>
<dbReference type="Pfam" id="PF06747">
    <property type="entry name" value="CHCH"/>
    <property type="match status" value="1"/>
</dbReference>
<evidence type="ECO:0000256" key="10">
    <source>
        <dbReference type="ARBA" id="ARBA00022968"/>
    </source>
</evidence>
<sequence>MFRTAIRSLRTVRPAHIRSMHTARPHKTVSRSGFVLGASTALMLGGVIFNEAKKEVDSEPKAEKKEGEAPEGQQSAYDPETGEINWDCPCLGGMANGPCGEEFKAAFSCFVYSKAEPKGMDCIEKFSGMQDCFRKHPEVYADQLRDDEEEEKIVQEAVTKKESPAEVIEEVSEVVEIPEKKEQLSVPAEEIKQVVRDTAKGLHDIAEDVTSKVDSVAKKVGLIADSEDLRKNITDAIKAAEDVIDHIADSTDSIVDSLGGSADKMSDQIKPVIEKITPVIKKIEEILESDKGDKK</sequence>
<keyword evidence="8" id="KW-0653">Protein transport</keyword>
<evidence type="ECO:0000256" key="2">
    <source>
        <dbReference type="ARBA" id="ARBA00001973"/>
    </source>
</evidence>
<evidence type="ECO:0000256" key="18">
    <source>
        <dbReference type="ARBA" id="ARBA00033150"/>
    </source>
</evidence>
<dbReference type="VEuPathDB" id="FungiDB:YALI1_E25453g"/>
<keyword evidence="11" id="KW-1133">Transmembrane helix</keyword>
<name>A0A1D8NJF0_YARLL</name>
<keyword evidence="13" id="KW-0811">Translocation</keyword>
<evidence type="ECO:0000256" key="9">
    <source>
        <dbReference type="ARBA" id="ARBA00022946"/>
    </source>
</evidence>
<dbReference type="InterPro" id="IPR039289">
    <property type="entry name" value="CHCHD4"/>
</dbReference>
<dbReference type="Proteomes" id="UP000182444">
    <property type="component" value="Chromosome 1E"/>
</dbReference>
<evidence type="ECO:0000256" key="1">
    <source>
        <dbReference type="ARBA" id="ARBA00001947"/>
    </source>
</evidence>
<feature type="compositionally biased region" description="Basic and acidic residues" evidence="19">
    <location>
        <begin position="55"/>
        <end position="68"/>
    </location>
</feature>
<evidence type="ECO:0000256" key="19">
    <source>
        <dbReference type="SAM" id="MobiDB-lite"/>
    </source>
</evidence>
<dbReference type="eggNOG" id="KOG4149">
    <property type="taxonomic scope" value="Eukaryota"/>
</dbReference>
<evidence type="ECO:0000313" key="24">
    <source>
        <dbReference type="Proteomes" id="UP000256601"/>
    </source>
</evidence>
<dbReference type="GO" id="GO:0005758">
    <property type="term" value="C:mitochondrial intermembrane space"/>
    <property type="evidence" value="ECO:0007669"/>
    <property type="project" value="TreeGrafter"/>
</dbReference>
<evidence type="ECO:0000256" key="3">
    <source>
        <dbReference type="ARBA" id="ARBA00004164"/>
    </source>
</evidence>
<evidence type="ECO:0000256" key="6">
    <source>
        <dbReference type="ARBA" id="ARBA00022692"/>
    </source>
</evidence>
<dbReference type="PANTHER" id="PTHR21622">
    <property type="entry name" value="COILED-COIL-HELIX-COILED-COIL-HELIX DOMAIN CONTAINING 4"/>
    <property type="match status" value="1"/>
</dbReference>
<dbReference type="GO" id="GO:0005743">
    <property type="term" value="C:mitochondrial inner membrane"/>
    <property type="evidence" value="ECO:0007669"/>
    <property type="project" value="UniProtKB-SubCell"/>
</dbReference>
<dbReference type="GO" id="GO:0045041">
    <property type="term" value="P:protein import into mitochondrial intermembrane space"/>
    <property type="evidence" value="ECO:0007669"/>
    <property type="project" value="InterPro"/>
</dbReference>
<evidence type="ECO:0000256" key="13">
    <source>
        <dbReference type="ARBA" id="ARBA00023010"/>
    </source>
</evidence>
<evidence type="ECO:0000313" key="22">
    <source>
        <dbReference type="EMBL" id="RDW28229.1"/>
    </source>
</evidence>
<keyword evidence="10" id="KW-0735">Signal-anchor</keyword>
<dbReference type="AlphaFoldDB" id="A0A1D8NJF0"/>
<keyword evidence="7" id="KW-0999">Mitochondrion inner membrane</keyword>
<keyword evidence="17" id="KW-0676">Redox-active center</keyword>
<evidence type="ECO:0000256" key="15">
    <source>
        <dbReference type="ARBA" id="ARBA00023136"/>
    </source>
</evidence>
<gene>
    <name evidence="22" type="ORF">B0I71DRAFT_127792</name>
    <name evidence="21" type="ORF">YALI1_E25453g</name>
</gene>
<evidence type="ECO:0000256" key="14">
    <source>
        <dbReference type="ARBA" id="ARBA00023128"/>
    </source>
</evidence>
<dbReference type="PROSITE" id="PS51808">
    <property type="entry name" value="CHCH"/>
    <property type="match status" value="1"/>
</dbReference>
<keyword evidence="6" id="KW-0812">Transmembrane</keyword>
<reference evidence="22 24" key="2">
    <citation type="submission" date="2018-07" db="EMBL/GenBank/DDBJ databases">
        <title>Draft Genome Assemblies for Five Robust Yarrowia lipolytica Strains Exhibiting High Lipid Production and Pentose Sugar Utilization and Sugar Alcohol Secretion from Undetoxified Lignocellulosic Biomass Hydrolysates.</title>
        <authorList>
            <consortium name="DOE Joint Genome Institute"/>
            <person name="Walker C."/>
            <person name="Ryu S."/>
            <person name="Na H."/>
            <person name="Zane M."/>
            <person name="LaButti K."/>
            <person name="Lipzen A."/>
            <person name="Haridas S."/>
            <person name="Barry K."/>
            <person name="Grigoriev I.V."/>
            <person name="Quarterman J."/>
            <person name="Slininger P."/>
            <person name="Dien B."/>
            <person name="Trinh C.T."/>
        </authorList>
    </citation>
    <scope>NUCLEOTIDE SEQUENCE [LARGE SCALE GENOMIC DNA]</scope>
    <source>
        <strain evidence="22 24">YB392</strain>
    </source>
</reference>
<keyword evidence="15" id="KW-0472">Membrane</keyword>
<accession>A0A1D8NJF0</accession>
<evidence type="ECO:0000313" key="21">
    <source>
        <dbReference type="EMBL" id="AOW05749.1"/>
    </source>
</evidence>
<evidence type="ECO:0000256" key="17">
    <source>
        <dbReference type="ARBA" id="ARBA00023284"/>
    </source>
</evidence>
<dbReference type="Gene3D" id="1.10.287.2900">
    <property type="match status" value="1"/>
</dbReference>
<evidence type="ECO:0000259" key="20">
    <source>
        <dbReference type="Pfam" id="PF06747"/>
    </source>
</evidence>
<evidence type="ECO:0000256" key="7">
    <source>
        <dbReference type="ARBA" id="ARBA00022792"/>
    </source>
</evidence>
<dbReference type="EMBL" id="KZ858954">
    <property type="protein sequence ID" value="RDW28229.1"/>
    <property type="molecule type" value="Genomic_DNA"/>
</dbReference>
<evidence type="ECO:0000256" key="11">
    <source>
        <dbReference type="ARBA" id="ARBA00022989"/>
    </source>
</evidence>
<dbReference type="FunFam" id="1.10.287.2900:FF:000002">
    <property type="entry name" value="Mitochondrial intermembrane space import and assembly protein"/>
    <property type="match status" value="1"/>
</dbReference>
<proteinExistence type="predicted"/>
<feature type="domain" description="CHCH" evidence="20">
    <location>
        <begin position="99"/>
        <end position="135"/>
    </location>
</feature>
<feature type="region of interest" description="Disordered" evidence="19">
    <location>
        <begin position="55"/>
        <end position="79"/>
    </location>
</feature>
<dbReference type="GO" id="GO:0015035">
    <property type="term" value="F:protein-disulfide reductase activity"/>
    <property type="evidence" value="ECO:0007669"/>
    <property type="project" value="InterPro"/>
</dbReference>
<dbReference type="EMBL" id="CP017557">
    <property type="protein sequence ID" value="AOW05749.1"/>
    <property type="molecule type" value="Genomic_DNA"/>
</dbReference>
<dbReference type="KEGG" id="yli:2911893"/>
<keyword evidence="9" id="KW-0809">Transit peptide</keyword>
<dbReference type="Proteomes" id="UP000256601">
    <property type="component" value="Unassembled WGS sequence"/>
</dbReference>
<comment type="cofactor">
    <cofactor evidence="2">
        <name>Cu(2+)</name>
        <dbReference type="ChEBI" id="CHEBI:29036"/>
    </cofactor>
</comment>
<dbReference type="SUPFAM" id="SSF58104">
    <property type="entry name" value="Methyl-accepting chemotaxis protein (MCP) signaling domain"/>
    <property type="match status" value="1"/>
</dbReference>
<evidence type="ECO:0000313" key="23">
    <source>
        <dbReference type="Proteomes" id="UP000182444"/>
    </source>
</evidence>
<reference evidence="21 23" key="1">
    <citation type="journal article" date="2016" name="PLoS ONE">
        <title>Sequence Assembly of Yarrowia lipolytica Strain W29/CLIB89 Shows Transposable Element Diversity.</title>
        <authorList>
            <person name="Magnan C."/>
            <person name="Yu J."/>
            <person name="Chang I."/>
            <person name="Jahn E."/>
            <person name="Kanomata Y."/>
            <person name="Wu J."/>
            <person name="Zeller M."/>
            <person name="Oakes M."/>
            <person name="Baldi P."/>
            <person name="Sandmeyer S."/>
        </authorList>
    </citation>
    <scope>NUCLEOTIDE SEQUENCE [LARGE SCALE GENOMIC DNA]</scope>
    <source>
        <strain evidence="21">CLIB89</strain>
        <strain evidence="23">CLIB89(W29)</strain>
    </source>
</reference>
<evidence type="ECO:0000256" key="12">
    <source>
        <dbReference type="ARBA" id="ARBA00023002"/>
    </source>
</evidence>
<keyword evidence="16" id="KW-1015">Disulfide bond</keyword>
<dbReference type="InterPro" id="IPR010625">
    <property type="entry name" value="CHCH"/>
</dbReference>
<evidence type="ECO:0000256" key="5">
    <source>
        <dbReference type="ARBA" id="ARBA00022448"/>
    </source>
</evidence>
<protein>
    <recommendedName>
        <fullName evidence="4">Mitochondrial intermembrane space import and assembly protein 40</fullName>
    </recommendedName>
    <alternativeName>
        <fullName evidence="18">Mitochondrial import inner membrane translocase TIM40</fullName>
    </alternativeName>
</protein>
<comment type="cofactor">
    <cofactor evidence="1">
        <name>Zn(2+)</name>
        <dbReference type="ChEBI" id="CHEBI:29105"/>
    </cofactor>
</comment>
<keyword evidence="12" id="KW-0560">Oxidoreductase</keyword>
<organism evidence="21 23">
    <name type="scientific">Yarrowia lipolytica</name>
    <name type="common">Candida lipolytica</name>
    <dbReference type="NCBI Taxonomy" id="4952"/>
    <lineage>
        <taxon>Eukaryota</taxon>
        <taxon>Fungi</taxon>
        <taxon>Dikarya</taxon>
        <taxon>Ascomycota</taxon>
        <taxon>Saccharomycotina</taxon>
        <taxon>Dipodascomycetes</taxon>
        <taxon>Dipodascales</taxon>
        <taxon>Dipodascales incertae sedis</taxon>
        <taxon>Yarrowia</taxon>
    </lineage>
</organism>